<feature type="compositionally biased region" description="Basic and acidic residues" evidence="1">
    <location>
        <begin position="1"/>
        <end position="10"/>
    </location>
</feature>
<accession>A0ABP0FCA1</accession>
<organism evidence="2 3">
    <name type="scientific">Clavelina lepadiformis</name>
    <name type="common">Light-bulb sea squirt</name>
    <name type="synonym">Ascidia lepadiformis</name>
    <dbReference type="NCBI Taxonomy" id="159417"/>
    <lineage>
        <taxon>Eukaryota</taxon>
        <taxon>Metazoa</taxon>
        <taxon>Chordata</taxon>
        <taxon>Tunicata</taxon>
        <taxon>Ascidiacea</taxon>
        <taxon>Aplousobranchia</taxon>
        <taxon>Clavelinidae</taxon>
        <taxon>Clavelina</taxon>
    </lineage>
</organism>
<reference evidence="2 3" key="1">
    <citation type="submission" date="2024-02" db="EMBL/GenBank/DDBJ databases">
        <authorList>
            <person name="Daric V."/>
            <person name="Darras S."/>
        </authorList>
    </citation>
    <scope>NUCLEOTIDE SEQUENCE [LARGE SCALE GENOMIC DNA]</scope>
</reference>
<protein>
    <submittedName>
        <fullName evidence="2">Uncharacterized protein</fullName>
    </submittedName>
</protein>
<keyword evidence="3" id="KW-1185">Reference proteome</keyword>
<evidence type="ECO:0000256" key="1">
    <source>
        <dbReference type="SAM" id="MobiDB-lite"/>
    </source>
</evidence>
<feature type="compositionally biased region" description="Polar residues" evidence="1">
    <location>
        <begin position="25"/>
        <end position="43"/>
    </location>
</feature>
<evidence type="ECO:0000313" key="3">
    <source>
        <dbReference type="Proteomes" id="UP001642483"/>
    </source>
</evidence>
<name>A0ABP0FCA1_CLALP</name>
<dbReference type="Proteomes" id="UP001642483">
    <property type="component" value="Unassembled WGS sequence"/>
</dbReference>
<feature type="region of interest" description="Disordered" evidence="1">
    <location>
        <begin position="84"/>
        <end position="118"/>
    </location>
</feature>
<dbReference type="EMBL" id="CAWYQH010000046">
    <property type="protein sequence ID" value="CAK8677330.1"/>
    <property type="molecule type" value="Genomic_DNA"/>
</dbReference>
<sequence>MNSDNQRKYEVVGPVEDENGYLAANGSTTDHLRNRASNSQLETDNAGYIVLNGEESNADSNNQGNASSISKRYENIEGAYDDVITAPRAHTEVHNRGQQNGSRRYKNVEGPYDEISNL</sequence>
<feature type="region of interest" description="Disordered" evidence="1">
    <location>
        <begin position="1"/>
        <end position="46"/>
    </location>
</feature>
<gene>
    <name evidence="2" type="ORF">CVLEPA_LOCUS6716</name>
</gene>
<evidence type="ECO:0000313" key="2">
    <source>
        <dbReference type="EMBL" id="CAK8677330.1"/>
    </source>
</evidence>
<comment type="caution">
    <text evidence="2">The sequence shown here is derived from an EMBL/GenBank/DDBJ whole genome shotgun (WGS) entry which is preliminary data.</text>
</comment>
<proteinExistence type="predicted"/>